<accession>A0ABX0XFH7</accession>
<keyword evidence="3" id="KW-0540">Nuclease</keyword>
<keyword evidence="3" id="KW-0378">Hydrolase</keyword>
<keyword evidence="1" id="KW-0472">Membrane</keyword>
<dbReference type="GO" id="GO:0004519">
    <property type="term" value="F:endonuclease activity"/>
    <property type="evidence" value="ECO:0007669"/>
    <property type="project" value="UniProtKB-KW"/>
</dbReference>
<gene>
    <name evidence="3" type="ORF">GGR27_003510</name>
</gene>
<reference evidence="3 4" key="1">
    <citation type="submission" date="2020-03" db="EMBL/GenBank/DDBJ databases">
        <title>Genomic Encyclopedia of Type Strains, Phase IV (KMG-IV): sequencing the most valuable type-strain genomes for metagenomic binning, comparative biology and taxonomic classification.</title>
        <authorList>
            <person name="Goeker M."/>
        </authorList>
    </citation>
    <scope>NUCLEOTIDE SEQUENCE [LARGE SCALE GENOMIC DNA]</scope>
    <source>
        <strain evidence="3 4">DSM 105096</strain>
    </source>
</reference>
<evidence type="ECO:0000259" key="2">
    <source>
        <dbReference type="Pfam" id="PF03372"/>
    </source>
</evidence>
<dbReference type="InterPro" id="IPR005135">
    <property type="entry name" value="Endo/exonuclease/phosphatase"/>
</dbReference>
<protein>
    <submittedName>
        <fullName evidence="3">Endonuclease/exonuclease/phosphatase (EEP) superfamily protein YafD</fullName>
    </submittedName>
</protein>
<evidence type="ECO:0000256" key="1">
    <source>
        <dbReference type="SAM" id="Phobius"/>
    </source>
</evidence>
<keyword evidence="3" id="KW-0255">Endonuclease</keyword>
<comment type="caution">
    <text evidence="3">The sequence shown here is derived from an EMBL/GenBank/DDBJ whole genome shotgun (WGS) entry which is preliminary data.</text>
</comment>
<evidence type="ECO:0000313" key="3">
    <source>
        <dbReference type="EMBL" id="NJC27991.1"/>
    </source>
</evidence>
<dbReference type="Pfam" id="PF03372">
    <property type="entry name" value="Exo_endo_phos"/>
    <property type="match status" value="1"/>
</dbReference>
<name>A0ABX0XFH7_9BACT</name>
<organism evidence="3 4">
    <name type="scientific">Neolewinella antarctica</name>
    <dbReference type="NCBI Taxonomy" id="442734"/>
    <lineage>
        <taxon>Bacteria</taxon>
        <taxon>Pseudomonadati</taxon>
        <taxon>Bacteroidota</taxon>
        <taxon>Saprospiria</taxon>
        <taxon>Saprospirales</taxon>
        <taxon>Lewinellaceae</taxon>
        <taxon>Neolewinella</taxon>
    </lineage>
</organism>
<dbReference type="InterPro" id="IPR036691">
    <property type="entry name" value="Endo/exonu/phosph_ase_sf"/>
</dbReference>
<dbReference type="EMBL" id="JAATJH010000007">
    <property type="protein sequence ID" value="NJC27991.1"/>
    <property type="molecule type" value="Genomic_DNA"/>
</dbReference>
<feature type="transmembrane region" description="Helical" evidence="1">
    <location>
        <begin position="32"/>
        <end position="58"/>
    </location>
</feature>
<sequence>MLRTLFHLLGVGLTVITACGLLARFVSPAVLWPPAVIALLLPGLLALTLIYLLIVVFLKDWKLAILPVLVMVVAIPLMPQLYAFNFSIPVVSANAATITVLTANVRHFKNDAHKGVGVEKGIAFIGEVRPSVLLLQEAWRGGGAKYFSDPVKEASGLSVRHQPGTVALVTFGNELEFVDDHMENNVNGVLVSDVMTEFGKVRIINAHLQSNRITELVGEIGDDKDIEREVNRAGSMFRSYGSAAARRARQAIYIREQIDKSPYPVILGGDFNDVPSSYAYRKALSPRLRDAWVEAGSGIGTTFTGPLPALRIDFLLVDTAFTVRRIERVETGYSDHRGLVVELGKR</sequence>
<dbReference type="SUPFAM" id="SSF56219">
    <property type="entry name" value="DNase I-like"/>
    <property type="match status" value="1"/>
</dbReference>
<dbReference type="Proteomes" id="UP000770785">
    <property type="component" value="Unassembled WGS sequence"/>
</dbReference>
<dbReference type="PROSITE" id="PS51257">
    <property type="entry name" value="PROKAR_LIPOPROTEIN"/>
    <property type="match status" value="1"/>
</dbReference>
<keyword evidence="1" id="KW-1133">Transmembrane helix</keyword>
<dbReference type="RefSeq" id="WP_168039608.1">
    <property type="nucleotide sequence ID" value="NZ_JAATJH010000007.1"/>
</dbReference>
<keyword evidence="4" id="KW-1185">Reference proteome</keyword>
<keyword evidence="1" id="KW-0812">Transmembrane</keyword>
<dbReference type="Gene3D" id="3.60.10.10">
    <property type="entry name" value="Endonuclease/exonuclease/phosphatase"/>
    <property type="match status" value="1"/>
</dbReference>
<feature type="domain" description="Endonuclease/exonuclease/phosphatase" evidence="2">
    <location>
        <begin position="122"/>
        <end position="336"/>
    </location>
</feature>
<proteinExistence type="predicted"/>
<feature type="transmembrane region" description="Helical" evidence="1">
    <location>
        <begin position="5"/>
        <end position="26"/>
    </location>
</feature>
<feature type="transmembrane region" description="Helical" evidence="1">
    <location>
        <begin position="65"/>
        <end position="84"/>
    </location>
</feature>
<evidence type="ECO:0000313" key="4">
    <source>
        <dbReference type="Proteomes" id="UP000770785"/>
    </source>
</evidence>